<evidence type="ECO:0000313" key="2">
    <source>
        <dbReference type="Proteomes" id="UP000787322"/>
    </source>
</evidence>
<dbReference type="Gene3D" id="3.30.565.10">
    <property type="entry name" value="Histidine kinase-like ATPase, C-terminal domain"/>
    <property type="match status" value="1"/>
</dbReference>
<dbReference type="EMBL" id="JABZGU010000251">
    <property type="protein sequence ID" value="MBF4803513.1"/>
    <property type="molecule type" value="Genomic_DNA"/>
</dbReference>
<proteinExistence type="predicted"/>
<dbReference type="InterPro" id="IPR036890">
    <property type="entry name" value="HATPase_C_sf"/>
</dbReference>
<name>A0A9D5X8Z7_9ACTN</name>
<reference evidence="1" key="1">
    <citation type="submission" date="2020-04" db="EMBL/GenBank/DDBJ databases">
        <title>Deep metagenomics examines the oral microbiome during advanced dental caries in children, revealing novel taxa and co-occurrences with host molecules.</title>
        <authorList>
            <person name="Baker J.L."/>
            <person name="Morton J.T."/>
            <person name="Dinis M."/>
            <person name="Alvarez R."/>
            <person name="Tran N.C."/>
            <person name="Knight R."/>
            <person name="Edlund A."/>
        </authorList>
    </citation>
    <scope>NUCLEOTIDE SEQUENCE</scope>
    <source>
        <strain evidence="1">JCVI_3_bin.11</strain>
    </source>
</reference>
<feature type="non-terminal residue" evidence="1">
    <location>
        <position position="1"/>
    </location>
</feature>
<dbReference type="AlphaFoldDB" id="A0A9D5X8Z7"/>
<sequence length="40" mass="4474">GQFAERGRGVKLMRLLMDAVSIQEKPSGNGTIVRLVKMMR</sequence>
<organism evidence="1 2">
    <name type="scientific">Lancefieldella parvula</name>
    <dbReference type="NCBI Taxonomy" id="1382"/>
    <lineage>
        <taxon>Bacteria</taxon>
        <taxon>Bacillati</taxon>
        <taxon>Actinomycetota</taxon>
        <taxon>Coriobacteriia</taxon>
        <taxon>Coriobacteriales</taxon>
        <taxon>Atopobiaceae</taxon>
        <taxon>Lancefieldella</taxon>
    </lineage>
</organism>
<dbReference type="Proteomes" id="UP000787322">
    <property type="component" value="Unassembled WGS sequence"/>
</dbReference>
<protein>
    <submittedName>
        <fullName evidence="1">Anti-anti-sigma factor</fullName>
    </submittedName>
</protein>
<comment type="caution">
    <text evidence="1">The sequence shown here is derived from an EMBL/GenBank/DDBJ whole genome shotgun (WGS) entry which is preliminary data.</text>
</comment>
<gene>
    <name evidence="1" type="ORF">HXK24_06860</name>
</gene>
<accession>A0A9D5X8Z7</accession>
<evidence type="ECO:0000313" key="1">
    <source>
        <dbReference type="EMBL" id="MBF4803513.1"/>
    </source>
</evidence>